<reference evidence="2" key="1">
    <citation type="journal article" date="2023" name="Science">
        <title>Genome structures resolve the early diversification of teleost fishes.</title>
        <authorList>
            <person name="Parey E."/>
            <person name="Louis A."/>
            <person name="Montfort J."/>
            <person name="Bouchez O."/>
            <person name="Roques C."/>
            <person name="Iampietro C."/>
            <person name="Lluch J."/>
            <person name="Castinel A."/>
            <person name="Donnadieu C."/>
            <person name="Desvignes T."/>
            <person name="Floi Bucao C."/>
            <person name="Jouanno E."/>
            <person name="Wen M."/>
            <person name="Mejri S."/>
            <person name="Dirks R."/>
            <person name="Jansen H."/>
            <person name="Henkel C."/>
            <person name="Chen W.J."/>
            <person name="Zahm M."/>
            <person name="Cabau C."/>
            <person name="Klopp C."/>
            <person name="Thompson A.W."/>
            <person name="Robinson-Rechavi M."/>
            <person name="Braasch I."/>
            <person name="Lecointre G."/>
            <person name="Bobe J."/>
            <person name="Postlethwait J.H."/>
            <person name="Berthelot C."/>
            <person name="Roest Crollius H."/>
            <person name="Guiguen Y."/>
        </authorList>
    </citation>
    <scope>NUCLEOTIDE SEQUENCE</scope>
    <source>
        <strain evidence="2">NC1722</strain>
    </source>
</reference>
<feature type="region of interest" description="Disordered" evidence="1">
    <location>
        <begin position="133"/>
        <end position="180"/>
    </location>
</feature>
<sequence length="180" mass="18605">MEIFKVPEFLWQGLCPAEGVSLGAGVRRKKGSQNKGSRLGPSPGRSSARLCKLSQALRMSRDGIDFLLYAARRGGVEPLRERQAEDPEALGHWSCDPASLSAENPPRAAAIILSAPVKVGARIGARAGLCKHGAGHGHGSLAPQGGMPLPAPGPRSGPALPNLSAPSCQDPNKRGSPAAV</sequence>
<dbReference type="AlphaFoldDB" id="A0AAD7SCX7"/>
<name>A0AAD7SCX7_9TELE</name>
<feature type="compositionally biased region" description="Low complexity" evidence="1">
    <location>
        <begin position="36"/>
        <end position="47"/>
    </location>
</feature>
<evidence type="ECO:0000313" key="2">
    <source>
        <dbReference type="EMBL" id="KAJ8399021.1"/>
    </source>
</evidence>
<protein>
    <submittedName>
        <fullName evidence="2">Uncharacterized protein</fullName>
    </submittedName>
</protein>
<comment type="caution">
    <text evidence="2">The sequence shown here is derived from an EMBL/GenBank/DDBJ whole genome shotgun (WGS) entry which is preliminary data.</text>
</comment>
<dbReference type="EMBL" id="JAINUG010000086">
    <property type="protein sequence ID" value="KAJ8399021.1"/>
    <property type="molecule type" value="Genomic_DNA"/>
</dbReference>
<gene>
    <name evidence="2" type="ORF">AAFF_G00416880</name>
</gene>
<keyword evidence="3" id="KW-1185">Reference proteome</keyword>
<evidence type="ECO:0000256" key="1">
    <source>
        <dbReference type="SAM" id="MobiDB-lite"/>
    </source>
</evidence>
<evidence type="ECO:0000313" key="3">
    <source>
        <dbReference type="Proteomes" id="UP001221898"/>
    </source>
</evidence>
<accession>A0AAD7SCX7</accession>
<proteinExistence type="predicted"/>
<feature type="region of interest" description="Disordered" evidence="1">
    <location>
        <begin position="26"/>
        <end position="47"/>
    </location>
</feature>
<organism evidence="2 3">
    <name type="scientific">Aldrovandia affinis</name>
    <dbReference type="NCBI Taxonomy" id="143900"/>
    <lineage>
        <taxon>Eukaryota</taxon>
        <taxon>Metazoa</taxon>
        <taxon>Chordata</taxon>
        <taxon>Craniata</taxon>
        <taxon>Vertebrata</taxon>
        <taxon>Euteleostomi</taxon>
        <taxon>Actinopterygii</taxon>
        <taxon>Neopterygii</taxon>
        <taxon>Teleostei</taxon>
        <taxon>Notacanthiformes</taxon>
        <taxon>Halosauridae</taxon>
        <taxon>Aldrovandia</taxon>
    </lineage>
</organism>
<dbReference type="Proteomes" id="UP001221898">
    <property type="component" value="Unassembled WGS sequence"/>
</dbReference>